<dbReference type="EMBL" id="LIZT01000004">
    <property type="protein sequence ID" value="KPJ51222.1"/>
    <property type="molecule type" value="Genomic_DNA"/>
</dbReference>
<dbReference type="EC" id="6.1.1.15" evidence="10"/>
<dbReference type="GO" id="GO:0002161">
    <property type="term" value="F:aminoacyl-tRNA deacylase activity"/>
    <property type="evidence" value="ECO:0007669"/>
    <property type="project" value="InterPro"/>
</dbReference>
<evidence type="ECO:0000256" key="6">
    <source>
        <dbReference type="ARBA" id="ARBA00022840"/>
    </source>
</evidence>
<evidence type="ECO:0000256" key="2">
    <source>
        <dbReference type="ARBA" id="ARBA00011738"/>
    </source>
</evidence>
<dbReference type="PANTHER" id="PTHR42753:SF2">
    <property type="entry name" value="PROLINE--TRNA LIGASE"/>
    <property type="match status" value="1"/>
</dbReference>
<dbReference type="InterPro" id="IPR036621">
    <property type="entry name" value="Anticodon-bd_dom_sf"/>
</dbReference>
<dbReference type="CDD" id="cd00779">
    <property type="entry name" value="ProRS_core_prok"/>
    <property type="match status" value="1"/>
</dbReference>
<dbReference type="Proteomes" id="UP000051124">
    <property type="component" value="Unassembled WGS sequence"/>
</dbReference>
<evidence type="ECO:0000259" key="11">
    <source>
        <dbReference type="PROSITE" id="PS50862"/>
    </source>
</evidence>
<dbReference type="CDD" id="cd00861">
    <property type="entry name" value="ProRS_anticodon_short"/>
    <property type="match status" value="1"/>
</dbReference>
<accession>A0A0S7WM25</accession>
<keyword evidence="4 10" id="KW-0436">Ligase</keyword>
<dbReference type="InterPro" id="IPR004154">
    <property type="entry name" value="Anticodon-bd"/>
</dbReference>
<dbReference type="CDD" id="cd04334">
    <property type="entry name" value="ProRS-INS"/>
    <property type="match status" value="1"/>
</dbReference>
<dbReference type="PANTHER" id="PTHR42753">
    <property type="entry name" value="MITOCHONDRIAL RIBOSOME PROTEIN L39/PROLYL-TRNA LIGASE FAMILY MEMBER"/>
    <property type="match status" value="1"/>
</dbReference>
<evidence type="ECO:0000256" key="3">
    <source>
        <dbReference type="ARBA" id="ARBA00022490"/>
    </source>
</evidence>
<dbReference type="SUPFAM" id="SSF52954">
    <property type="entry name" value="Class II aaRS ABD-related"/>
    <property type="match status" value="1"/>
</dbReference>
<dbReference type="InterPro" id="IPR004500">
    <property type="entry name" value="Pro-tRNA-synth_IIa_bac-type"/>
</dbReference>
<dbReference type="InterPro" id="IPR007214">
    <property type="entry name" value="YbaK/aa-tRNA-synth-assoc-dom"/>
</dbReference>
<reference evidence="12 13" key="1">
    <citation type="journal article" date="2015" name="Microbiome">
        <title>Genomic resolution of linkages in carbon, nitrogen, and sulfur cycling among widespread estuary sediment bacteria.</title>
        <authorList>
            <person name="Baker B.J."/>
            <person name="Lazar C.S."/>
            <person name="Teske A.P."/>
            <person name="Dick G.J."/>
        </authorList>
    </citation>
    <scope>NUCLEOTIDE SEQUENCE [LARGE SCALE GENOMIC DNA]</scope>
    <source>
        <strain evidence="12">DG_26</strain>
    </source>
</reference>
<keyword evidence="5 10" id="KW-0547">Nucleotide-binding</keyword>
<evidence type="ECO:0000256" key="7">
    <source>
        <dbReference type="ARBA" id="ARBA00022917"/>
    </source>
</evidence>
<dbReference type="GO" id="GO:0005829">
    <property type="term" value="C:cytosol"/>
    <property type="evidence" value="ECO:0007669"/>
    <property type="project" value="TreeGrafter"/>
</dbReference>
<dbReference type="InterPro" id="IPR023717">
    <property type="entry name" value="Pro-tRNA-Synthase_IIa_type1"/>
</dbReference>
<comment type="domain">
    <text evidence="10">Consists of three domains: the N-terminal catalytic domain, the editing domain and the C-terminal anticodon-binding domain.</text>
</comment>
<organism evidence="12 13">
    <name type="scientific">candidate division TA06 bacterium DG_26</name>
    <dbReference type="NCBI Taxonomy" id="1703771"/>
    <lineage>
        <taxon>Bacteria</taxon>
        <taxon>Bacteria division TA06</taxon>
    </lineage>
</organism>
<keyword evidence="6 10" id="KW-0067">ATP-binding</keyword>
<evidence type="ECO:0000313" key="12">
    <source>
        <dbReference type="EMBL" id="KPJ51222.1"/>
    </source>
</evidence>
<dbReference type="InterPro" id="IPR050062">
    <property type="entry name" value="Pro-tRNA_synthetase"/>
</dbReference>
<keyword evidence="7 10" id="KW-0648">Protein biosynthesis</keyword>
<dbReference type="InterPro" id="IPR002314">
    <property type="entry name" value="aa-tRNA-synt_IIb"/>
</dbReference>
<dbReference type="SUPFAM" id="SSF55826">
    <property type="entry name" value="YbaK/ProRS associated domain"/>
    <property type="match status" value="1"/>
</dbReference>
<dbReference type="Pfam" id="PF03129">
    <property type="entry name" value="HGTP_anticodon"/>
    <property type="match status" value="1"/>
</dbReference>
<comment type="similarity">
    <text evidence="10">Belongs to the class-II aminoacyl-tRNA synthetase family. ProS type 1 subfamily.</text>
</comment>
<comment type="subunit">
    <text evidence="2 10">Homodimer.</text>
</comment>
<evidence type="ECO:0000256" key="5">
    <source>
        <dbReference type="ARBA" id="ARBA00022741"/>
    </source>
</evidence>
<dbReference type="PATRIC" id="fig|1703771.3.peg.1247"/>
<dbReference type="HAMAP" id="MF_01569">
    <property type="entry name" value="Pro_tRNA_synth_type1"/>
    <property type="match status" value="1"/>
</dbReference>
<comment type="subcellular location">
    <subcellularLocation>
        <location evidence="1 10">Cytoplasm</location>
    </subcellularLocation>
</comment>
<dbReference type="InterPro" id="IPR036754">
    <property type="entry name" value="YbaK/aa-tRNA-synt-asso_dom_sf"/>
</dbReference>
<dbReference type="NCBIfam" id="NF006625">
    <property type="entry name" value="PRK09194.1"/>
    <property type="match status" value="1"/>
</dbReference>
<dbReference type="GO" id="GO:0005524">
    <property type="term" value="F:ATP binding"/>
    <property type="evidence" value="ECO:0007669"/>
    <property type="project" value="UniProtKB-UniRule"/>
</dbReference>
<dbReference type="Pfam" id="PF00587">
    <property type="entry name" value="tRNA-synt_2b"/>
    <property type="match status" value="1"/>
</dbReference>
<dbReference type="Gene3D" id="3.40.50.800">
    <property type="entry name" value="Anticodon-binding domain"/>
    <property type="match status" value="1"/>
</dbReference>
<keyword evidence="8 10" id="KW-0030">Aminoacyl-tRNA synthetase</keyword>
<sequence>MRWSKTFIPTLKENPKEASTPSHVLMLKSGLIRPLASGIYSYLPLGWRVLKNITSIIREEMDRIGGQEFFLPMLSSKEIWEETRRWQDFGDELFRLKDRKQRELCLAPTHEEIITHIARSEIRSYRDLPQIWYQIQTKFRDEPRPRSAVLRARQFIMKDSYSLDADEEGLNASYEAHREAYERILQRCGLKYFCVEASSGVMGGGKSEEFMVPCEYGEDRMVRCTNCGYKANLEIARSTAAEYDFEDTRVKEIHTPAVRTVEEVSEFLQVPKARLMKSLLYMNERGPAFVLIRGDHEASEAKVQSVLGCEARSASAEEVLELLNANIGFIGPYKVERVPVYADLALRGKKGFVTGANRDDYHVIGLNPERDLRVTQWTDLRRVDGGDTCVNCGAALELFSAIEVGHIFQLGTKYSRSMRATYLDKEGKEQAIVMGSYGIGLERIMGACIELYHDSDGMSWPIAIAPFKVVVVPLNMSDKKSRELGERIYVEFDARGMDVLLDDRDGSPGFKFKDADLIGIPFRITIGEKSLKEDKVEIYERRTREVTKVSPKDVVESVEKLVCTRG</sequence>
<feature type="domain" description="Aminoacyl-transfer RNA synthetases class-II family profile" evidence="11">
    <location>
        <begin position="38"/>
        <end position="473"/>
    </location>
</feature>
<evidence type="ECO:0000313" key="13">
    <source>
        <dbReference type="Proteomes" id="UP000051124"/>
    </source>
</evidence>
<gene>
    <name evidence="10" type="primary">proS</name>
    <name evidence="12" type="ORF">AMJ40_00505</name>
</gene>
<comment type="catalytic activity">
    <reaction evidence="9 10">
        <text>tRNA(Pro) + L-proline + ATP = L-prolyl-tRNA(Pro) + AMP + diphosphate</text>
        <dbReference type="Rhea" id="RHEA:14305"/>
        <dbReference type="Rhea" id="RHEA-COMP:9700"/>
        <dbReference type="Rhea" id="RHEA-COMP:9702"/>
        <dbReference type="ChEBI" id="CHEBI:30616"/>
        <dbReference type="ChEBI" id="CHEBI:33019"/>
        <dbReference type="ChEBI" id="CHEBI:60039"/>
        <dbReference type="ChEBI" id="CHEBI:78442"/>
        <dbReference type="ChEBI" id="CHEBI:78532"/>
        <dbReference type="ChEBI" id="CHEBI:456215"/>
        <dbReference type="EC" id="6.1.1.15"/>
    </reaction>
</comment>
<dbReference type="InterPro" id="IPR002316">
    <property type="entry name" value="Pro-tRNA-ligase_IIa"/>
</dbReference>
<dbReference type="AlphaFoldDB" id="A0A0S7WM25"/>
<dbReference type="PROSITE" id="PS50862">
    <property type="entry name" value="AA_TRNA_LIGASE_II"/>
    <property type="match status" value="1"/>
</dbReference>
<dbReference type="GO" id="GO:0006433">
    <property type="term" value="P:prolyl-tRNA aminoacylation"/>
    <property type="evidence" value="ECO:0007669"/>
    <property type="project" value="UniProtKB-UniRule"/>
</dbReference>
<dbReference type="SUPFAM" id="SSF55681">
    <property type="entry name" value="Class II aaRS and biotin synthetases"/>
    <property type="match status" value="1"/>
</dbReference>
<proteinExistence type="inferred from homology"/>
<comment type="caution">
    <text evidence="12">The sequence shown here is derived from an EMBL/GenBank/DDBJ whole genome shotgun (WGS) entry which is preliminary data.</text>
</comment>
<evidence type="ECO:0000256" key="9">
    <source>
        <dbReference type="ARBA" id="ARBA00047671"/>
    </source>
</evidence>
<name>A0A0S7WM25_UNCT6</name>
<dbReference type="InterPro" id="IPR045864">
    <property type="entry name" value="aa-tRNA-synth_II/BPL/LPL"/>
</dbReference>
<dbReference type="InterPro" id="IPR033730">
    <property type="entry name" value="ProRS_core_prok"/>
</dbReference>
<evidence type="ECO:0000256" key="10">
    <source>
        <dbReference type="HAMAP-Rule" id="MF_01569"/>
    </source>
</evidence>
<dbReference type="Gene3D" id="3.30.930.10">
    <property type="entry name" value="Bira Bifunctional Protein, Domain 2"/>
    <property type="match status" value="2"/>
</dbReference>
<dbReference type="InterPro" id="IPR044140">
    <property type="entry name" value="ProRS_anticodon_short"/>
</dbReference>
<evidence type="ECO:0000256" key="4">
    <source>
        <dbReference type="ARBA" id="ARBA00022598"/>
    </source>
</evidence>
<evidence type="ECO:0000256" key="1">
    <source>
        <dbReference type="ARBA" id="ARBA00004496"/>
    </source>
</evidence>
<protein>
    <recommendedName>
        <fullName evidence="10">Proline--tRNA ligase</fullName>
        <ecNumber evidence="10">6.1.1.15</ecNumber>
    </recommendedName>
    <alternativeName>
        <fullName evidence="10">Prolyl-tRNA synthetase</fullName>
        <shortName evidence="10">ProRS</shortName>
    </alternativeName>
</protein>
<keyword evidence="3 10" id="KW-0963">Cytoplasm</keyword>
<dbReference type="NCBIfam" id="TIGR00409">
    <property type="entry name" value="proS_fam_II"/>
    <property type="match status" value="1"/>
</dbReference>
<comment type="function">
    <text evidence="10">Catalyzes the attachment of proline to tRNA(Pro) in a two-step reaction: proline is first activated by ATP to form Pro-AMP and then transferred to the acceptor end of tRNA(Pro). As ProRS can inadvertently accommodate and process non-cognate amino acids such as alanine and cysteine, to avoid such errors it has two additional distinct editing activities against alanine. One activity is designated as 'pretransfer' editing and involves the tRNA(Pro)-independent hydrolysis of activated Ala-AMP. The other activity is designated 'posttransfer' editing and involves deacylation of mischarged Ala-tRNA(Pro). The misacylated Cys-tRNA(Pro) is not edited by ProRS.</text>
</comment>
<dbReference type="GO" id="GO:0004827">
    <property type="term" value="F:proline-tRNA ligase activity"/>
    <property type="evidence" value="ECO:0007669"/>
    <property type="project" value="UniProtKB-UniRule"/>
</dbReference>
<dbReference type="Pfam" id="PF04073">
    <property type="entry name" value="tRNA_edit"/>
    <property type="match status" value="1"/>
</dbReference>
<dbReference type="InterPro" id="IPR006195">
    <property type="entry name" value="aa-tRNA-synth_II"/>
</dbReference>
<dbReference type="PRINTS" id="PR01046">
    <property type="entry name" value="TRNASYNTHPRO"/>
</dbReference>
<evidence type="ECO:0000256" key="8">
    <source>
        <dbReference type="ARBA" id="ARBA00023146"/>
    </source>
</evidence>